<dbReference type="InterPro" id="IPR009097">
    <property type="entry name" value="Cyclic_Pdiesterase"/>
</dbReference>
<sequence>MARCRFGEKCRNTHTELFQGNKPKIKSKIQKEASEHKGKKPPMKTAADVISRIQWDTKLPKECFLIGYLDRFLGVIEKPFSDFCWEDLASVGHDVLAIPKHRIQYFKYLHVVVWDKSSRIDNVFGSTGSGLTILDIIDQYKSMVVTEPEKSDNKASPEETGHLLTETNVCCSNEDSEYPDEDYAKAKRPTHFVAVRVNSDEVRSTVEEIQGLLQENNPEIAEFFMPIPTLHLTLCLLCLESSEDIQTAILTLQELKCEFERILPPSIILNFEGLQDFHSRVLYLAPSSIPALEKFEHMLNKCFQEKGLKVMQYPGSNTFHVTIAKIPTKVLRQRPNLAFCTNVYQNSQIKYFGAQPIDSLSLCYAGKTRRTDGFYTTLLELSLY</sequence>
<protein>
    <recommendedName>
        <fullName evidence="5">Leukocyte receptor cluster member 9</fullName>
    </recommendedName>
</protein>
<feature type="domain" description="A-kinase anchor protein 7-like phosphoesterase" evidence="2">
    <location>
        <begin position="189"/>
        <end position="382"/>
    </location>
</feature>
<dbReference type="Gene3D" id="3.90.1140.10">
    <property type="entry name" value="Cyclic phosphodiesterase"/>
    <property type="match status" value="1"/>
</dbReference>
<dbReference type="Proteomes" id="UP000812440">
    <property type="component" value="Chromosome 7"/>
</dbReference>
<dbReference type="AlphaFoldDB" id="A0A8T2IRD1"/>
<evidence type="ECO:0000313" key="4">
    <source>
        <dbReference type="Proteomes" id="UP000812440"/>
    </source>
</evidence>
<dbReference type="InterPro" id="IPR042653">
    <property type="entry name" value="Leng9"/>
</dbReference>
<reference evidence="3" key="1">
    <citation type="thesis" date="2020" institute="ProQuest LLC" country="789 East Eisenhower Parkway, Ann Arbor, MI, USA">
        <title>Comparative Genomics and Chromosome Evolution.</title>
        <authorList>
            <person name="Mudd A.B."/>
        </authorList>
    </citation>
    <scope>NUCLEOTIDE SEQUENCE</scope>
    <source>
        <strain evidence="3">Female2</strain>
        <tissue evidence="3">Blood</tissue>
    </source>
</reference>
<dbReference type="InterPro" id="IPR040459">
    <property type="entry name" value="MJ1316"/>
</dbReference>
<dbReference type="PANTHER" id="PTHR46729">
    <property type="entry name" value="LEUKOCYTE RECEPTOR CLUSTER MEMBER 9"/>
    <property type="match status" value="1"/>
</dbReference>
<dbReference type="PANTHER" id="PTHR46729:SF1">
    <property type="entry name" value="LEUKOCYTE RECEPTOR CLUSTER MEMBER 9"/>
    <property type="match status" value="1"/>
</dbReference>
<organism evidence="3 4">
    <name type="scientific">Hymenochirus boettgeri</name>
    <name type="common">Congo dwarf clawed frog</name>
    <dbReference type="NCBI Taxonomy" id="247094"/>
    <lineage>
        <taxon>Eukaryota</taxon>
        <taxon>Metazoa</taxon>
        <taxon>Chordata</taxon>
        <taxon>Craniata</taxon>
        <taxon>Vertebrata</taxon>
        <taxon>Euteleostomi</taxon>
        <taxon>Amphibia</taxon>
        <taxon>Batrachia</taxon>
        <taxon>Anura</taxon>
        <taxon>Pipoidea</taxon>
        <taxon>Pipidae</taxon>
        <taxon>Pipinae</taxon>
        <taxon>Hymenochirus</taxon>
    </lineage>
</organism>
<dbReference type="Pfam" id="PF04457">
    <property type="entry name" value="MJ1316"/>
    <property type="match status" value="1"/>
</dbReference>
<accession>A0A8T2IRD1</accession>
<dbReference type="InterPro" id="IPR019510">
    <property type="entry name" value="AKAP7-like_phosphoesterase"/>
</dbReference>
<dbReference type="OrthoDB" id="10263155at2759"/>
<gene>
    <name evidence="3" type="ORF">GDO86_012489</name>
</gene>
<evidence type="ECO:0000259" key="1">
    <source>
        <dbReference type="Pfam" id="PF04457"/>
    </source>
</evidence>
<dbReference type="Pfam" id="PF10469">
    <property type="entry name" value="AKAP7_NLS"/>
    <property type="match status" value="1"/>
</dbReference>
<dbReference type="EMBL" id="JAACNH010000008">
    <property type="protein sequence ID" value="KAG8434137.1"/>
    <property type="molecule type" value="Genomic_DNA"/>
</dbReference>
<evidence type="ECO:0008006" key="5">
    <source>
        <dbReference type="Google" id="ProtNLM"/>
    </source>
</evidence>
<comment type="caution">
    <text evidence="3">The sequence shown here is derived from an EMBL/GenBank/DDBJ whole genome shotgun (WGS) entry which is preliminary data.</text>
</comment>
<evidence type="ECO:0000259" key="2">
    <source>
        <dbReference type="Pfam" id="PF10469"/>
    </source>
</evidence>
<keyword evidence="4" id="KW-1185">Reference proteome</keyword>
<proteinExistence type="predicted"/>
<dbReference type="SUPFAM" id="SSF55144">
    <property type="entry name" value="LigT-like"/>
    <property type="match status" value="1"/>
</dbReference>
<name>A0A8T2IRD1_9PIPI</name>
<evidence type="ECO:0000313" key="3">
    <source>
        <dbReference type="EMBL" id="KAG8434137.1"/>
    </source>
</evidence>
<feature type="domain" description="MJ1316 RNA cyclic group end recognition" evidence="1">
    <location>
        <begin position="43"/>
        <end position="116"/>
    </location>
</feature>